<evidence type="ECO:0000256" key="2">
    <source>
        <dbReference type="ARBA" id="ARBA00005745"/>
    </source>
</evidence>
<evidence type="ECO:0000259" key="8">
    <source>
        <dbReference type="Pfam" id="PF00482"/>
    </source>
</evidence>
<keyword evidence="3" id="KW-1003">Cell membrane</keyword>
<dbReference type="Pfam" id="PF00482">
    <property type="entry name" value="T2SSF"/>
    <property type="match status" value="2"/>
</dbReference>
<dbReference type="InterPro" id="IPR042094">
    <property type="entry name" value="T2SS_GspF_sf"/>
</dbReference>
<gene>
    <name evidence="9" type="ORF">C6P11_03850</name>
</gene>
<keyword evidence="5 7" id="KW-1133">Transmembrane helix</keyword>
<evidence type="ECO:0000256" key="4">
    <source>
        <dbReference type="ARBA" id="ARBA00022692"/>
    </source>
</evidence>
<comment type="subcellular location">
    <subcellularLocation>
        <location evidence="1">Cell membrane</location>
        <topology evidence="1">Multi-pass membrane protein</topology>
    </subcellularLocation>
</comment>
<dbReference type="PANTHER" id="PTHR30012:SF0">
    <property type="entry name" value="TYPE II SECRETION SYSTEM PROTEIN F-RELATED"/>
    <property type="match status" value="1"/>
</dbReference>
<dbReference type="EMBL" id="PVSN01000021">
    <property type="protein sequence ID" value="TGE74112.1"/>
    <property type="molecule type" value="Genomic_DNA"/>
</dbReference>
<evidence type="ECO:0000256" key="7">
    <source>
        <dbReference type="SAM" id="Phobius"/>
    </source>
</evidence>
<feature type="domain" description="Type II secretion system protein GspF" evidence="8">
    <location>
        <begin position="201"/>
        <end position="321"/>
    </location>
</feature>
<keyword evidence="4 7" id="KW-0812">Transmembrane</keyword>
<feature type="transmembrane region" description="Helical" evidence="7">
    <location>
        <begin position="149"/>
        <end position="169"/>
    </location>
</feature>
<feature type="transmembrane region" description="Helical" evidence="7">
    <location>
        <begin position="295"/>
        <end position="323"/>
    </location>
</feature>
<comment type="similarity">
    <text evidence="2">Belongs to the GSP F family.</text>
</comment>
<proteinExistence type="inferred from homology"/>
<protein>
    <submittedName>
        <fullName evidence="9">Competence protein ComG</fullName>
    </submittedName>
</protein>
<dbReference type="PANTHER" id="PTHR30012">
    <property type="entry name" value="GENERAL SECRETION PATHWAY PROTEIN"/>
    <property type="match status" value="1"/>
</dbReference>
<dbReference type="AlphaFoldDB" id="A0A4Z0RXE5"/>
<accession>A0A4Z0RXE5</accession>
<feature type="transmembrane region" description="Helical" evidence="7">
    <location>
        <begin position="108"/>
        <end position="129"/>
    </location>
</feature>
<organism evidence="9 10">
    <name type="scientific">Weissella confusa</name>
    <name type="common">Lactobacillus confusus</name>
    <dbReference type="NCBI Taxonomy" id="1583"/>
    <lineage>
        <taxon>Bacteria</taxon>
        <taxon>Bacillati</taxon>
        <taxon>Bacillota</taxon>
        <taxon>Bacilli</taxon>
        <taxon>Lactobacillales</taxon>
        <taxon>Lactobacillaceae</taxon>
        <taxon>Weissella</taxon>
    </lineage>
</organism>
<evidence type="ECO:0000256" key="1">
    <source>
        <dbReference type="ARBA" id="ARBA00004651"/>
    </source>
</evidence>
<dbReference type="Gene3D" id="1.20.81.30">
    <property type="entry name" value="Type II secretion system (T2SS), domain F"/>
    <property type="match status" value="1"/>
</dbReference>
<dbReference type="InterPro" id="IPR018076">
    <property type="entry name" value="T2SS_GspF_dom"/>
</dbReference>
<evidence type="ECO:0000313" key="9">
    <source>
        <dbReference type="EMBL" id="TGE74112.1"/>
    </source>
</evidence>
<sequence length="332" mass="37946">MRNKRWSKAEQVDFFETLAQLISVGYDLEKALIALQSLLPKVRRDLQRIIAGLREGRHFYQLVTPHVRAEIRRELAFAVVHGNLMDILAEIGSRERRRMQQLQKLRQLLLYPIVLFGLLAVIFAVFMQFLLPEFTNMGMALPTLSGLPIVLFIMALVFIGVSVAGWAWWRRHSWLQRLVVIRRLPLIGPVVRLSLDYQISLQLGLLLTSGVSFSVIVKCFASLDEGGVLKDVSRLAEKSLTAGESIAEFVAKVPLLPRESELLFSKGKQQQDIGREFQLLAERKFELLERRIGRYLLIIQPLCFGVIGLVVVGLYLLMLMPMYQNMGDLMTW</sequence>
<dbReference type="InterPro" id="IPR003004">
    <property type="entry name" value="GspF/PilC"/>
</dbReference>
<dbReference type="OrthoDB" id="2145980at2"/>
<dbReference type="GO" id="GO:0005886">
    <property type="term" value="C:plasma membrane"/>
    <property type="evidence" value="ECO:0007669"/>
    <property type="project" value="UniProtKB-SubCell"/>
</dbReference>
<dbReference type="Proteomes" id="UP000297646">
    <property type="component" value="Unassembled WGS sequence"/>
</dbReference>
<evidence type="ECO:0000256" key="5">
    <source>
        <dbReference type="ARBA" id="ARBA00022989"/>
    </source>
</evidence>
<evidence type="ECO:0000256" key="3">
    <source>
        <dbReference type="ARBA" id="ARBA00022475"/>
    </source>
</evidence>
<name>A0A4Z0RXE5_WEICO</name>
<reference evidence="9 10" key="1">
    <citation type="submission" date="2018-03" db="EMBL/GenBank/DDBJ databases">
        <title>Genome sequencing of Weissella confusa isolates.</title>
        <authorList>
            <person name="Kajala I."/>
            <person name="Baruah R."/>
            <person name="Bergsveinson J."/>
            <person name="Juvonen R."/>
            <person name="Ziola B."/>
        </authorList>
    </citation>
    <scope>NUCLEOTIDE SEQUENCE [LARGE SCALE GENOMIC DNA]</scope>
    <source>
        <strain evidence="9 10">VTT E-062653</strain>
    </source>
</reference>
<evidence type="ECO:0000256" key="6">
    <source>
        <dbReference type="ARBA" id="ARBA00023136"/>
    </source>
</evidence>
<feature type="domain" description="Type II secretion system protein GspF" evidence="8">
    <location>
        <begin position="14"/>
        <end position="132"/>
    </location>
</feature>
<comment type="caution">
    <text evidence="9">The sequence shown here is derived from an EMBL/GenBank/DDBJ whole genome shotgun (WGS) entry which is preliminary data.</text>
</comment>
<dbReference type="RefSeq" id="WP_135518722.1">
    <property type="nucleotide sequence ID" value="NZ_PVSN01000021.1"/>
</dbReference>
<keyword evidence="6 7" id="KW-0472">Membrane</keyword>
<evidence type="ECO:0000313" key="10">
    <source>
        <dbReference type="Proteomes" id="UP000297646"/>
    </source>
</evidence>